<dbReference type="SUPFAM" id="SSF46785">
    <property type="entry name" value="Winged helix' DNA-binding domain"/>
    <property type="match status" value="1"/>
</dbReference>
<proteinExistence type="predicted"/>
<dbReference type="InterPro" id="IPR000835">
    <property type="entry name" value="HTH_MarR-typ"/>
</dbReference>
<accession>G5JX67</accession>
<dbReference type="GO" id="GO:0003677">
    <property type="term" value="F:DNA binding"/>
    <property type="evidence" value="ECO:0007669"/>
    <property type="project" value="UniProtKB-KW"/>
</dbReference>
<evidence type="ECO:0000256" key="3">
    <source>
        <dbReference type="ARBA" id="ARBA00023163"/>
    </source>
</evidence>
<dbReference type="GO" id="GO:0003700">
    <property type="term" value="F:DNA-binding transcription factor activity"/>
    <property type="evidence" value="ECO:0007669"/>
    <property type="project" value="InterPro"/>
</dbReference>
<sequence length="133" mass="15505">MFHIIRTIGAITRTIQMDSNKNFKAAGLNNNLFIYIIRVCENPGMFLAELADSIQIDRTTSFRTVQKLAQQGYLDLQKDSKNQKIKRIYPTQKARAIYPQLHTYEKEQSDKLLAPLSQKEQEQLAYLLNKLHY</sequence>
<protein>
    <submittedName>
        <fullName evidence="5">Transcriptional regulator, MarR family</fullName>
    </submittedName>
</protein>
<dbReference type="Gene3D" id="1.10.10.10">
    <property type="entry name" value="Winged helix-like DNA-binding domain superfamily/Winged helix DNA-binding domain"/>
    <property type="match status" value="1"/>
</dbReference>
<dbReference type="Proteomes" id="UP000003573">
    <property type="component" value="Unassembled WGS sequence"/>
</dbReference>
<dbReference type="AlphaFoldDB" id="G5JX67"/>
<reference evidence="5 6" key="1">
    <citation type="journal article" date="2014" name="Int. J. Syst. Evol. Microbiol.">
        <title>Phylogenomics and the dynamic genome evolution of the genus Streptococcus.</title>
        <authorList>
            <consortium name="The Broad Institute Genome Sequencing Platform"/>
            <person name="Richards V.P."/>
            <person name="Palmer S.R."/>
            <person name="Pavinski Bitar P.D."/>
            <person name="Qin X."/>
            <person name="Weinstock G.M."/>
            <person name="Highlander S.K."/>
            <person name="Town C.D."/>
            <person name="Burne R.A."/>
            <person name="Stanhope M.J."/>
        </authorList>
    </citation>
    <scope>NUCLEOTIDE SEQUENCE [LARGE SCALE GENOMIC DNA]</scope>
    <source>
        <strain evidence="5 6">NCTC 11558</strain>
    </source>
</reference>
<evidence type="ECO:0000313" key="5">
    <source>
        <dbReference type="EMBL" id="EHJ51924.1"/>
    </source>
</evidence>
<dbReference type="PANTHER" id="PTHR42756:SF2">
    <property type="entry name" value="MARR FAMILY REGULATORY PROTEIN"/>
    <property type="match status" value="1"/>
</dbReference>
<feature type="domain" description="HTH marR-type" evidence="4">
    <location>
        <begin position="1"/>
        <end position="133"/>
    </location>
</feature>
<evidence type="ECO:0000259" key="4">
    <source>
        <dbReference type="PROSITE" id="PS50995"/>
    </source>
</evidence>
<dbReference type="STRING" id="764298.STRMA_1936"/>
<gene>
    <name evidence="5" type="ORF">STRMA_1936</name>
</gene>
<keyword evidence="1" id="KW-0805">Transcription regulation</keyword>
<evidence type="ECO:0000256" key="1">
    <source>
        <dbReference type="ARBA" id="ARBA00023015"/>
    </source>
</evidence>
<evidence type="ECO:0000313" key="6">
    <source>
        <dbReference type="Proteomes" id="UP000003573"/>
    </source>
</evidence>
<dbReference type="RefSeq" id="WP_003079291.1">
    <property type="nucleotide sequence ID" value="NZ_AEUW02000001.1"/>
</dbReference>
<dbReference type="PANTHER" id="PTHR42756">
    <property type="entry name" value="TRANSCRIPTIONAL REGULATOR, MARR"/>
    <property type="match status" value="1"/>
</dbReference>
<comment type="caution">
    <text evidence="5">The sequence shown here is derived from an EMBL/GenBank/DDBJ whole genome shotgun (WGS) entry which is preliminary data.</text>
</comment>
<organism evidence="5 6">
    <name type="scientific">Streptococcus macacae NCTC 11558</name>
    <dbReference type="NCBI Taxonomy" id="764298"/>
    <lineage>
        <taxon>Bacteria</taxon>
        <taxon>Bacillati</taxon>
        <taxon>Bacillota</taxon>
        <taxon>Bacilli</taxon>
        <taxon>Lactobacillales</taxon>
        <taxon>Streptococcaceae</taxon>
        <taxon>Streptococcus</taxon>
    </lineage>
</organism>
<dbReference type="OrthoDB" id="6462103at2"/>
<dbReference type="InterPro" id="IPR036388">
    <property type="entry name" value="WH-like_DNA-bd_sf"/>
</dbReference>
<keyword evidence="2" id="KW-0238">DNA-binding</keyword>
<dbReference type="PROSITE" id="PS50995">
    <property type="entry name" value="HTH_MARR_2"/>
    <property type="match status" value="1"/>
</dbReference>
<name>G5JX67_9STRE</name>
<keyword evidence="6" id="KW-1185">Reference proteome</keyword>
<dbReference type="PRINTS" id="PR00598">
    <property type="entry name" value="HTHMARR"/>
</dbReference>
<keyword evidence="3" id="KW-0804">Transcription</keyword>
<dbReference type="eggNOG" id="COG1846">
    <property type="taxonomic scope" value="Bacteria"/>
</dbReference>
<evidence type="ECO:0000256" key="2">
    <source>
        <dbReference type="ARBA" id="ARBA00023125"/>
    </source>
</evidence>
<dbReference type="InterPro" id="IPR036390">
    <property type="entry name" value="WH_DNA-bd_sf"/>
</dbReference>
<dbReference type="SMART" id="SM00347">
    <property type="entry name" value="HTH_MARR"/>
    <property type="match status" value="1"/>
</dbReference>
<dbReference type="EMBL" id="AEUW02000001">
    <property type="protein sequence ID" value="EHJ51924.1"/>
    <property type="molecule type" value="Genomic_DNA"/>
</dbReference>